<evidence type="ECO:0000256" key="15">
    <source>
        <dbReference type="ARBA" id="ARBA00082108"/>
    </source>
</evidence>
<feature type="region of interest" description="Disordered" evidence="17">
    <location>
        <begin position="311"/>
        <end position="453"/>
    </location>
</feature>
<evidence type="ECO:0000256" key="9">
    <source>
        <dbReference type="ARBA" id="ARBA00023163"/>
    </source>
</evidence>
<evidence type="ECO:0000256" key="11">
    <source>
        <dbReference type="ARBA" id="ARBA00076856"/>
    </source>
</evidence>
<feature type="compositionally biased region" description="Low complexity" evidence="17">
    <location>
        <begin position="319"/>
        <end position="349"/>
    </location>
</feature>
<evidence type="ECO:0000256" key="17">
    <source>
        <dbReference type="SAM" id="MobiDB-lite"/>
    </source>
</evidence>
<feature type="compositionally biased region" description="Basic and acidic residues" evidence="17">
    <location>
        <begin position="667"/>
        <end position="695"/>
    </location>
</feature>
<dbReference type="SMART" id="SM00184">
    <property type="entry name" value="RING"/>
    <property type="match status" value="1"/>
</dbReference>
<evidence type="ECO:0000256" key="2">
    <source>
        <dbReference type="ARBA" id="ARBA00012483"/>
    </source>
</evidence>
<dbReference type="PROSITE" id="PS00518">
    <property type="entry name" value="ZF_RING_1"/>
    <property type="match status" value="1"/>
</dbReference>
<feature type="compositionally biased region" description="Basic and acidic residues" evidence="17">
    <location>
        <begin position="719"/>
        <end position="752"/>
    </location>
</feature>
<dbReference type="InterPro" id="IPR013083">
    <property type="entry name" value="Znf_RING/FYVE/PHD"/>
</dbReference>
<keyword evidence="3" id="KW-0808">Transferase</keyword>
<dbReference type="EC" id="2.3.2.27" evidence="2"/>
<reference evidence="20" key="1">
    <citation type="submission" date="2025-08" db="UniProtKB">
        <authorList>
            <consortium name="RefSeq"/>
        </authorList>
    </citation>
    <scope>IDENTIFICATION</scope>
    <source>
        <tissue evidence="20">Sperm</tissue>
    </source>
</reference>
<comment type="catalytic activity">
    <reaction evidence="1">
        <text>S-ubiquitinyl-[E2 ubiquitin-conjugating enzyme]-L-cysteine + [acceptor protein]-L-lysine = [E2 ubiquitin-conjugating enzyme]-L-cysteine + N(6)-ubiquitinyl-[acceptor protein]-L-lysine.</text>
        <dbReference type="EC" id="2.3.2.27"/>
    </reaction>
</comment>
<keyword evidence="8" id="KW-0805">Transcription regulation</keyword>
<dbReference type="SUPFAM" id="SSF57850">
    <property type="entry name" value="RING/U-box"/>
    <property type="match status" value="1"/>
</dbReference>
<proteinExistence type="predicted"/>
<feature type="compositionally biased region" description="Basic residues" evidence="17">
    <location>
        <begin position="845"/>
        <end position="860"/>
    </location>
</feature>
<evidence type="ECO:0000313" key="20">
    <source>
        <dbReference type="RefSeq" id="XP_032809297.1"/>
    </source>
</evidence>
<feature type="region of interest" description="Disordered" evidence="17">
    <location>
        <begin position="468"/>
        <end position="828"/>
    </location>
</feature>
<dbReference type="GO" id="GO:0000209">
    <property type="term" value="P:protein polyubiquitination"/>
    <property type="evidence" value="ECO:0007669"/>
    <property type="project" value="TreeGrafter"/>
</dbReference>
<dbReference type="GO" id="GO:0006513">
    <property type="term" value="P:protein monoubiquitination"/>
    <property type="evidence" value="ECO:0007669"/>
    <property type="project" value="TreeGrafter"/>
</dbReference>
<feature type="compositionally biased region" description="Basic and acidic residues" evidence="17">
    <location>
        <begin position="609"/>
        <end position="656"/>
    </location>
</feature>
<dbReference type="PANTHER" id="PTHR46077:SF1">
    <property type="entry name" value="TOP1 BINDING ARGININE_SERINE RICH PROTEIN, E3 UBIQUITIN LIGASE"/>
    <property type="match status" value="1"/>
</dbReference>
<dbReference type="InterPro" id="IPR001841">
    <property type="entry name" value="Znf_RING"/>
</dbReference>
<keyword evidence="7" id="KW-0862">Zinc</keyword>
<feature type="region of interest" description="Disordered" evidence="17">
    <location>
        <begin position="840"/>
        <end position="860"/>
    </location>
</feature>
<dbReference type="Pfam" id="PF26084">
    <property type="entry name" value="PWI_Topors"/>
    <property type="match status" value="1"/>
</dbReference>
<dbReference type="GO" id="GO:0061630">
    <property type="term" value="F:ubiquitin protein ligase activity"/>
    <property type="evidence" value="ECO:0007669"/>
    <property type="project" value="UniProtKB-EC"/>
</dbReference>
<dbReference type="CTD" id="10210"/>
<dbReference type="Pfam" id="PF00097">
    <property type="entry name" value="zf-C3HC4"/>
    <property type="match status" value="1"/>
</dbReference>
<keyword evidence="9" id="KW-0804">Transcription</keyword>
<evidence type="ECO:0000256" key="13">
    <source>
        <dbReference type="ARBA" id="ARBA00079040"/>
    </source>
</evidence>
<evidence type="ECO:0000256" key="16">
    <source>
        <dbReference type="PROSITE-ProRule" id="PRU00175"/>
    </source>
</evidence>
<feature type="compositionally biased region" description="Low complexity" evidence="17">
    <location>
        <begin position="394"/>
        <end position="406"/>
    </location>
</feature>
<keyword evidence="5 16" id="KW-0863">Zinc-finger</keyword>
<dbReference type="FunFam" id="3.30.40.10:FF:000136">
    <property type="entry name" value="E3 ubiquitin-protein ligase Topors"/>
    <property type="match status" value="1"/>
</dbReference>
<dbReference type="GO" id="GO:0008270">
    <property type="term" value="F:zinc ion binding"/>
    <property type="evidence" value="ECO:0007669"/>
    <property type="project" value="UniProtKB-KW"/>
</dbReference>
<evidence type="ECO:0000313" key="19">
    <source>
        <dbReference type="Proteomes" id="UP001318040"/>
    </source>
</evidence>
<dbReference type="CDD" id="cd16574">
    <property type="entry name" value="RING-HC_Topors"/>
    <property type="match status" value="1"/>
</dbReference>
<evidence type="ECO:0000256" key="1">
    <source>
        <dbReference type="ARBA" id="ARBA00000900"/>
    </source>
</evidence>
<dbReference type="KEGG" id="pmrn:116941969"/>
<evidence type="ECO:0000259" key="18">
    <source>
        <dbReference type="PROSITE" id="PS50089"/>
    </source>
</evidence>
<dbReference type="GO" id="GO:0032391">
    <property type="term" value="C:photoreceptor connecting cilium"/>
    <property type="evidence" value="ECO:0007669"/>
    <property type="project" value="UniProtKB-ARBA"/>
</dbReference>
<dbReference type="GO" id="GO:0008630">
    <property type="term" value="P:intrinsic apoptotic signaling pathway in response to DNA damage"/>
    <property type="evidence" value="ECO:0007669"/>
    <property type="project" value="UniProtKB-ARBA"/>
</dbReference>
<dbReference type="PANTHER" id="PTHR46077">
    <property type="entry name" value="E3 UBIQUITIN-PROTEIN LIGASE TOPORS"/>
    <property type="match status" value="1"/>
</dbReference>
<dbReference type="InterPro" id="IPR058745">
    <property type="entry name" value="PWI_Topors"/>
</dbReference>
<evidence type="ECO:0000256" key="12">
    <source>
        <dbReference type="ARBA" id="ARBA00076940"/>
    </source>
</evidence>
<dbReference type="Gene3D" id="3.30.40.10">
    <property type="entry name" value="Zinc/RING finger domain, C3HC4 (zinc finger)"/>
    <property type="match status" value="1"/>
</dbReference>
<keyword evidence="6" id="KW-0833">Ubl conjugation pathway</keyword>
<evidence type="ECO:0000256" key="10">
    <source>
        <dbReference type="ARBA" id="ARBA00071236"/>
    </source>
</evidence>
<name>A0AAJ7T389_PETMA</name>
<dbReference type="Proteomes" id="UP001318040">
    <property type="component" value="Chromosome 1"/>
</dbReference>
<protein>
    <recommendedName>
        <fullName evidence="10">E3 ubiquitin-protein ligase Topors</fullName>
        <ecNumber evidence="2">2.3.2.27</ecNumber>
    </recommendedName>
    <alternativeName>
        <fullName evidence="11">RING-type E3 ubiquitin transferase Topors</fullName>
    </alternativeName>
    <alternativeName>
        <fullName evidence="13">SUMO1-protein E3 ligase Topors</fullName>
    </alternativeName>
    <alternativeName>
        <fullName evidence="12">Topoisomerase I-binding RING finger protein</fullName>
    </alternativeName>
    <alternativeName>
        <fullName evidence="14">Topoisomerase I-binding arginine/serine-rich protein</fullName>
    </alternativeName>
    <alternativeName>
        <fullName evidence="15">Tumor suppressor p53-binding protein 3</fullName>
    </alternativeName>
</protein>
<feature type="domain" description="RING-type" evidence="18">
    <location>
        <begin position="44"/>
        <end position="83"/>
    </location>
</feature>
<dbReference type="InterPro" id="IPR018957">
    <property type="entry name" value="Znf_C3HC4_RING-type"/>
</dbReference>
<dbReference type="InterPro" id="IPR017907">
    <property type="entry name" value="Znf_RING_CS"/>
</dbReference>
<feature type="compositionally biased region" description="Basic residues" evidence="17">
    <location>
        <begin position="546"/>
        <end position="562"/>
    </location>
</feature>
<gene>
    <name evidence="20" type="primary">TOPORS</name>
</gene>
<feature type="region of interest" description="Disordered" evidence="17">
    <location>
        <begin position="1"/>
        <end position="41"/>
    </location>
</feature>
<evidence type="ECO:0000256" key="7">
    <source>
        <dbReference type="ARBA" id="ARBA00022833"/>
    </source>
</evidence>
<feature type="compositionally biased region" description="Basic and acidic residues" evidence="17">
    <location>
        <begin position="582"/>
        <end position="598"/>
    </location>
</feature>
<accession>A0AAJ7T389</accession>
<organism evidence="19 20">
    <name type="scientific">Petromyzon marinus</name>
    <name type="common">Sea lamprey</name>
    <dbReference type="NCBI Taxonomy" id="7757"/>
    <lineage>
        <taxon>Eukaryota</taxon>
        <taxon>Metazoa</taxon>
        <taxon>Chordata</taxon>
        <taxon>Craniata</taxon>
        <taxon>Vertebrata</taxon>
        <taxon>Cyclostomata</taxon>
        <taxon>Hyperoartia</taxon>
        <taxon>Petromyzontiformes</taxon>
        <taxon>Petromyzontidae</taxon>
        <taxon>Petromyzon</taxon>
    </lineage>
</organism>
<dbReference type="RefSeq" id="XP_032809297.1">
    <property type="nucleotide sequence ID" value="XM_032953406.1"/>
</dbReference>
<evidence type="ECO:0000256" key="14">
    <source>
        <dbReference type="ARBA" id="ARBA00079184"/>
    </source>
</evidence>
<evidence type="ECO:0000256" key="4">
    <source>
        <dbReference type="ARBA" id="ARBA00022723"/>
    </source>
</evidence>
<keyword evidence="4" id="KW-0479">Metal-binding</keyword>
<feature type="compositionally biased region" description="Basic residues" evidence="17">
    <location>
        <begin position="599"/>
        <end position="608"/>
    </location>
</feature>
<feature type="compositionally biased region" description="Basic residues" evidence="17">
    <location>
        <begin position="809"/>
        <end position="825"/>
    </location>
</feature>
<dbReference type="PROSITE" id="PS50089">
    <property type="entry name" value="ZF_RING_2"/>
    <property type="match status" value="1"/>
</dbReference>
<dbReference type="InterPro" id="IPR058746">
    <property type="entry name" value="Znf_RING-type_Topors"/>
</dbReference>
<feature type="compositionally biased region" description="Basic and acidic residues" evidence="17">
    <location>
        <begin position="774"/>
        <end position="791"/>
    </location>
</feature>
<feature type="compositionally biased region" description="Basic and acidic residues" evidence="17">
    <location>
        <begin position="8"/>
        <end position="18"/>
    </location>
</feature>
<evidence type="ECO:0000256" key="3">
    <source>
        <dbReference type="ARBA" id="ARBA00022679"/>
    </source>
</evidence>
<sequence>MHQASVRRPAEMEARDSVEETDSSSPDAGRRRNSCNSSSPDSKCAICLDRMDNRALASSCMHSFCFLCILEWAKNKADCPLCKQPFRSIIYNVRSNSSFDEYWLTPEENGSFSSPDGRRFRYRSTLTHERLRAERREESGVLFEAASRRQPPSRVDAHIQRMLQQLRERRRARLNNRSLRCLKEEEVMAFRRALYRRGVRVRRVEDGGRHRTVSPDFFLQNPATLHRLVPWLKRELTVLFGRRESIVSFVLHRILENITRFHLESDAFLQDLKPTLQYRTEHFLHEFASFARSPFNMEAYDERAFYDAVVPGDGDGAESSESSVIAISPDPADDPPSVRTLCLLKSPSSLPSPPGLSEWDDETPGPSYASREEAVPDGSPETPERRCWSRRGVAGTYASATPSSSARSRESDEDGNVTPFVAVTAAASQEVLPDVKMQKPCPPPDSGDSDLDDCVIVGYVKPLAERTPELVMLSSDSGDDEEAAAPGTSGMDDPGGAAAAVAKEAPTSRPLDRKYPPAPPSISLCETEVDRDSDRTQWLSDSSVSSRRRTTTTRSRRRRRRSAEKPKCGTSSRSDAAQPREVSSRRENSRSGSREPRSSRRSKQKHRQSREVSVDIFEDWDRNVSHSRKSRDEDDRRDWDRSRGYRDRSRSRDKAHGRLYGSDWSSDSERSVGRGRFSEQGRSRNQRERSRDRHRDKTHKRGQESSWASERHRGHRASAARERSWSDERTRAREDRAAEDHRHHGGRSEKPGGKRKCKTHHIEHAYYLSYSSGAREHREPASASHSPERYRGHYRNAPSQALELAPGPSHHKACAVPHGRVKRSRSSSVEIVFEGKLTIDAEHFRKSRRKRKKSKHKRRH</sequence>
<evidence type="ECO:0000256" key="8">
    <source>
        <dbReference type="ARBA" id="ARBA00023015"/>
    </source>
</evidence>
<keyword evidence="19" id="KW-1185">Reference proteome</keyword>
<dbReference type="AlphaFoldDB" id="A0AAJ7T389"/>
<evidence type="ECO:0000256" key="6">
    <source>
        <dbReference type="ARBA" id="ARBA00022786"/>
    </source>
</evidence>
<evidence type="ECO:0000256" key="5">
    <source>
        <dbReference type="ARBA" id="ARBA00022771"/>
    </source>
</evidence>